<dbReference type="Gene3D" id="3.40.50.920">
    <property type="match status" value="1"/>
</dbReference>
<dbReference type="NCBIfam" id="TIGR00759">
    <property type="entry name" value="aceE"/>
    <property type="match status" value="1"/>
</dbReference>
<dbReference type="InterPro" id="IPR009014">
    <property type="entry name" value="Transketo_C/PFOR_II"/>
</dbReference>
<keyword evidence="9" id="KW-0479">Metal-binding</keyword>
<dbReference type="PIRSF" id="PIRSF000156">
    <property type="entry name" value="Pyruvate_dh_E1"/>
    <property type="match status" value="1"/>
</dbReference>
<keyword evidence="5 8" id="KW-0786">Thiamine pyrophosphate</keyword>
<organism evidence="13 14">
    <name type="scientific">Persicimonas caeni</name>
    <dbReference type="NCBI Taxonomy" id="2292766"/>
    <lineage>
        <taxon>Bacteria</taxon>
        <taxon>Deltaproteobacteria</taxon>
        <taxon>Bradymonadales</taxon>
        <taxon>Bradymonadaceae</taxon>
        <taxon>Persicimonas</taxon>
    </lineage>
</organism>
<accession>A0A4Y6Q1Z6</accession>
<feature type="domain" description="Transketolase N-terminal" evidence="10">
    <location>
        <begin position="85"/>
        <end position="298"/>
    </location>
</feature>
<dbReference type="EMBL" id="CP041186">
    <property type="protein sequence ID" value="QDG54197.1"/>
    <property type="molecule type" value="Genomic_DNA"/>
</dbReference>
<dbReference type="Pfam" id="PF00456">
    <property type="entry name" value="Transketolase_N"/>
    <property type="match status" value="1"/>
</dbReference>
<dbReference type="RefSeq" id="WP_141200641.1">
    <property type="nucleotide sequence ID" value="NZ_CP041186.1"/>
</dbReference>
<dbReference type="CDD" id="cd02017">
    <property type="entry name" value="TPP_E1_EcPDC_like"/>
    <property type="match status" value="1"/>
</dbReference>
<dbReference type="GO" id="GO:0004739">
    <property type="term" value="F:pyruvate dehydrogenase (acetyl-transferring) activity"/>
    <property type="evidence" value="ECO:0007669"/>
    <property type="project" value="UniProtKB-EC"/>
</dbReference>
<dbReference type="InterPro" id="IPR051157">
    <property type="entry name" value="PDH/Transketolase"/>
</dbReference>
<evidence type="ECO:0000256" key="1">
    <source>
        <dbReference type="ARBA" id="ARBA00001964"/>
    </source>
</evidence>
<evidence type="ECO:0000256" key="8">
    <source>
        <dbReference type="PIRNR" id="PIRNR000156"/>
    </source>
</evidence>
<feature type="binding site" evidence="9">
    <location>
        <position position="266"/>
    </location>
    <ligand>
        <name>Mg(2+)</name>
        <dbReference type="ChEBI" id="CHEBI:18420"/>
    </ligand>
</feature>
<dbReference type="InterPro" id="IPR055152">
    <property type="entry name" value="Transketolase-like_C_2"/>
</dbReference>
<comment type="cofactor">
    <cofactor evidence="1 8">
        <name>thiamine diphosphate</name>
        <dbReference type="ChEBI" id="CHEBI:58937"/>
    </cofactor>
</comment>
<feature type="domain" description="Transketolase-like C-terminal" evidence="12">
    <location>
        <begin position="725"/>
        <end position="860"/>
    </location>
</feature>
<dbReference type="InterPro" id="IPR005474">
    <property type="entry name" value="Transketolase_N"/>
</dbReference>
<dbReference type="Pfam" id="PF17831">
    <property type="entry name" value="PDH_E1_M"/>
    <property type="match status" value="1"/>
</dbReference>
<name>A0A4Y6Q1Z6_PERCE</name>
<dbReference type="OrthoDB" id="9759664at2"/>
<comment type="function">
    <text evidence="8">Component of the pyruvate dehydrogenase (PDH) complex, that catalyzes the overall conversion of pyruvate to acetyl-CoA and CO(2).</text>
</comment>
<keyword evidence="6 8" id="KW-0670">Pyruvate</keyword>
<keyword evidence="4 8" id="KW-0560">Oxidoreductase</keyword>
<dbReference type="PANTHER" id="PTHR43825">
    <property type="entry name" value="PYRUVATE DEHYDROGENASE E1 COMPONENT"/>
    <property type="match status" value="1"/>
</dbReference>
<keyword evidence="9" id="KW-0460">Magnesium</keyword>
<dbReference type="GO" id="GO:0046872">
    <property type="term" value="F:metal ion binding"/>
    <property type="evidence" value="ECO:0007669"/>
    <property type="project" value="UniProtKB-KW"/>
</dbReference>
<dbReference type="SUPFAM" id="SSF52922">
    <property type="entry name" value="TK C-terminal domain-like"/>
    <property type="match status" value="1"/>
</dbReference>
<evidence type="ECO:0000256" key="7">
    <source>
        <dbReference type="ARBA" id="ARBA00051231"/>
    </source>
</evidence>
<dbReference type="Proteomes" id="UP000315995">
    <property type="component" value="Chromosome"/>
</dbReference>
<accession>A0A5B8YDY0</accession>
<dbReference type="PANTHER" id="PTHR43825:SF3">
    <property type="entry name" value="PYRUVATE DEHYDROGENASE E1 COMPONENT"/>
    <property type="match status" value="1"/>
</dbReference>
<evidence type="ECO:0000313" key="14">
    <source>
        <dbReference type="Proteomes" id="UP000315995"/>
    </source>
</evidence>
<dbReference type="SUPFAM" id="SSF52518">
    <property type="entry name" value="Thiamin diphosphate-binding fold (THDP-binding)"/>
    <property type="match status" value="2"/>
</dbReference>
<evidence type="ECO:0000256" key="4">
    <source>
        <dbReference type="ARBA" id="ARBA00023002"/>
    </source>
</evidence>
<feature type="binding site" evidence="9">
    <location>
        <position position="236"/>
    </location>
    <ligand>
        <name>Mg(2+)</name>
        <dbReference type="ChEBI" id="CHEBI:18420"/>
    </ligand>
</feature>
<feature type="domain" description="Pyruvate dehydrogenase E1 component middle" evidence="11">
    <location>
        <begin position="484"/>
        <end position="706"/>
    </location>
</feature>
<protein>
    <recommendedName>
        <fullName evidence="3 8">Pyruvate dehydrogenase E1 component</fullName>
        <ecNumber evidence="2 8">1.2.4.1</ecNumber>
    </recommendedName>
</protein>
<evidence type="ECO:0000256" key="6">
    <source>
        <dbReference type="ARBA" id="ARBA00023317"/>
    </source>
</evidence>
<dbReference type="InterPro" id="IPR029061">
    <property type="entry name" value="THDP-binding"/>
</dbReference>
<evidence type="ECO:0000259" key="11">
    <source>
        <dbReference type="Pfam" id="PF17831"/>
    </source>
</evidence>
<dbReference type="InterPro" id="IPR035807">
    <property type="entry name" value="PDC_E1_N"/>
</dbReference>
<evidence type="ECO:0000256" key="9">
    <source>
        <dbReference type="PIRSR" id="PIRSR000156-1"/>
    </source>
</evidence>
<evidence type="ECO:0000256" key="5">
    <source>
        <dbReference type="ARBA" id="ARBA00023052"/>
    </source>
</evidence>
<dbReference type="Gene3D" id="3.40.50.970">
    <property type="match status" value="2"/>
</dbReference>
<feature type="binding site" evidence="9">
    <location>
        <position position="268"/>
    </location>
    <ligand>
        <name>Mg(2+)</name>
        <dbReference type="ChEBI" id="CHEBI:18420"/>
    </ligand>
</feature>
<sequence length="902" mass="101271">MAEPNESSERARRERERAQIRDWLAALDDIIEREGVETAEKMLRQLQQRAAARGVELPFQFKTPYLNTIPPGDEAQFEGDPELEERILNIVRWNAMASVVRANRRLEGIGGHIGSYTSMSTLFEVGFNHFFRGQNHPEGPDKIYFQGHASTGVYARAFLEGRLDETQLENFRRELQPEGGLSSYPHPWLMPDFWEFPTVSMGLSPLMGIYQARFDRYLENRGMVENAGRVWAFCGDGEFDEPEARGALSIAALEELDNLNIVIDCNLQRLDGPVRGNGKLIQELEAVFMGAGWRVLKLLWDSAWDELLEKDVDGVLADHMESTVDGEWQRYAAEGGAYLREHFFGKDPALEQMVEGMSEHELDALARGRGGHDMKKVFAAFRAAEESERPTVILAHTIKGYGLGEAGEALNIAHKTKKLDEAHLRQFRDRFNVPVGDDQLADAPFYRPANDSREVKYVQERREKLGGYVPRRKVQAPPLEMPDDAIFDKVIENGSGGRPATTTMIAVRMLADLRKDDKVGELIVPIVPDEARTFGIEALFPQAGIYSAQEQQYEPVDANTLQSYKESTQGQILEEGITEAGSMGSFIAAGTAYATHGLNTIPFFFFYSIFGFQRIGDLIWAAADQRARGFLIGATSGRTTLNGEGLQHEDGHSHLLAYTNPRVRAYDPCFAHELAVIIRHGMREMYVNGEDVMYYVTVANEDFEHPGRDEYADQRGVDEEGIIRGMYRYRASRKSGEVRRVQLLGGGVLLREALEAQRILEDDFGVTADVWSVTSWKALYEDALDAERHNRLHPNDEEQVPYFTKKLGEEPGAVVAVSDFVKALPYSLGRFCPCEMVALGTDGLGRSESREALRDFFEVDAKHIVLAALRALAAEDRFPEGRLEKAIEQLGIDPSKPNPMTS</sequence>
<keyword evidence="14" id="KW-1185">Reference proteome</keyword>
<gene>
    <name evidence="13" type="primary">aceE</name>
    <name evidence="13" type="ORF">FIV42_26675</name>
</gene>
<comment type="cofactor">
    <cofactor evidence="9">
        <name>Mg(2+)</name>
        <dbReference type="ChEBI" id="CHEBI:18420"/>
    </cofactor>
</comment>
<dbReference type="AlphaFoldDB" id="A0A4Y6Q1Z6"/>
<reference evidence="13 14" key="1">
    <citation type="submission" date="2019-06" db="EMBL/GenBank/DDBJ databases">
        <title>Persicimonas caeni gen. nov., sp. nov., a predatory bacterium isolated from solar saltern.</title>
        <authorList>
            <person name="Wang S."/>
        </authorList>
    </citation>
    <scope>NUCLEOTIDE SEQUENCE [LARGE SCALE GENOMIC DNA]</scope>
    <source>
        <strain evidence="13 14">YN101</strain>
    </source>
</reference>
<comment type="catalytic activity">
    <reaction evidence="7 8">
        <text>N(6)-[(R)-lipoyl]-L-lysyl-[protein] + pyruvate + H(+) = N(6)-[(R)-S(8)-acetyldihydrolipoyl]-L-lysyl-[protein] + CO2</text>
        <dbReference type="Rhea" id="RHEA:19189"/>
        <dbReference type="Rhea" id="RHEA-COMP:10474"/>
        <dbReference type="Rhea" id="RHEA-COMP:10478"/>
        <dbReference type="ChEBI" id="CHEBI:15361"/>
        <dbReference type="ChEBI" id="CHEBI:15378"/>
        <dbReference type="ChEBI" id="CHEBI:16526"/>
        <dbReference type="ChEBI" id="CHEBI:83099"/>
        <dbReference type="ChEBI" id="CHEBI:83111"/>
        <dbReference type="EC" id="1.2.4.1"/>
    </reaction>
</comment>
<dbReference type="FunFam" id="3.40.50.970:FF:000011">
    <property type="entry name" value="Pyruvate dehydrogenase E1 component"/>
    <property type="match status" value="1"/>
</dbReference>
<dbReference type="InterPro" id="IPR041621">
    <property type="entry name" value="PDH_E1_M"/>
</dbReference>
<evidence type="ECO:0000313" key="13">
    <source>
        <dbReference type="EMBL" id="QDG54197.1"/>
    </source>
</evidence>
<evidence type="ECO:0000256" key="2">
    <source>
        <dbReference type="ARBA" id="ARBA00012281"/>
    </source>
</evidence>
<evidence type="ECO:0000259" key="10">
    <source>
        <dbReference type="Pfam" id="PF00456"/>
    </source>
</evidence>
<dbReference type="EC" id="1.2.4.1" evidence="2 8"/>
<dbReference type="InterPro" id="IPR004660">
    <property type="entry name" value="PDH_E1"/>
</dbReference>
<proteinExistence type="predicted"/>
<evidence type="ECO:0000256" key="3">
    <source>
        <dbReference type="ARBA" id="ARBA00017172"/>
    </source>
</evidence>
<evidence type="ECO:0000259" key="12">
    <source>
        <dbReference type="Pfam" id="PF22613"/>
    </source>
</evidence>
<dbReference type="Pfam" id="PF22613">
    <property type="entry name" value="Transketolase_C_1"/>
    <property type="match status" value="1"/>
</dbReference>